<dbReference type="PANTHER" id="PTHR26312:SF221">
    <property type="entry name" value="OS04G0510600 PROTEIN"/>
    <property type="match status" value="1"/>
</dbReference>
<reference evidence="2 3" key="1">
    <citation type="journal article" date="2015" name="Proc. Natl. Acad. Sci. U.S.A.">
        <title>The resurrection genome of Boea hygrometrica: A blueprint for survival of dehydration.</title>
        <authorList>
            <person name="Xiao L."/>
            <person name="Yang G."/>
            <person name="Zhang L."/>
            <person name="Yang X."/>
            <person name="Zhao S."/>
            <person name="Ji Z."/>
            <person name="Zhou Q."/>
            <person name="Hu M."/>
            <person name="Wang Y."/>
            <person name="Chen M."/>
            <person name="Xu Y."/>
            <person name="Jin H."/>
            <person name="Xiao X."/>
            <person name="Hu G."/>
            <person name="Bao F."/>
            <person name="Hu Y."/>
            <person name="Wan P."/>
            <person name="Li L."/>
            <person name="Deng X."/>
            <person name="Kuang T."/>
            <person name="Xiang C."/>
            <person name="Zhu J.K."/>
            <person name="Oliver M.J."/>
            <person name="He Y."/>
        </authorList>
    </citation>
    <scope>NUCLEOTIDE SEQUENCE [LARGE SCALE GENOMIC DNA]</scope>
    <source>
        <strain evidence="3">cv. XS01</strain>
    </source>
</reference>
<name>A0A2Z7CPR6_9LAMI</name>
<dbReference type="Proteomes" id="UP000250235">
    <property type="component" value="Unassembled WGS sequence"/>
</dbReference>
<accession>A0A2Z7CPR6</accession>
<dbReference type="Gene3D" id="1.25.40.10">
    <property type="entry name" value="Tetratricopeptide repeat domain"/>
    <property type="match status" value="2"/>
</dbReference>
<gene>
    <name evidence="2" type="ORF">F511_15346</name>
</gene>
<evidence type="ECO:0000256" key="1">
    <source>
        <dbReference type="PROSITE-ProRule" id="PRU00339"/>
    </source>
</evidence>
<dbReference type="InterPro" id="IPR011990">
    <property type="entry name" value="TPR-like_helical_dom_sf"/>
</dbReference>
<evidence type="ECO:0000313" key="2">
    <source>
        <dbReference type="EMBL" id="KZV46786.1"/>
    </source>
</evidence>
<dbReference type="SUPFAM" id="SSF48452">
    <property type="entry name" value="TPR-like"/>
    <property type="match status" value="2"/>
</dbReference>
<dbReference type="InterPro" id="IPR003107">
    <property type="entry name" value="HAT"/>
</dbReference>
<dbReference type="GO" id="GO:0006396">
    <property type="term" value="P:RNA processing"/>
    <property type="evidence" value="ECO:0007669"/>
    <property type="project" value="InterPro"/>
</dbReference>
<dbReference type="PANTHER" id="PTHR26312">
    <property type="entry name" value="TETRATRICOPEPTIDE REPEAT PROTEIN 5"/>
    <property type="match status" value="1"/>
</dbReference>
<dbReference type="PROSITE" id="PS50005">
    <property type="entry name" value="TPR"/>
    <property type="match status" value="1"/>
</dbReference>
<keyword evidence="3" id="KW-1185">Reference proteome</keyword>
<dbReference type="EMBL" id="KQ995380">
    <property type="protein sequence ID" value="KZV46786.1"/>
    <property type="molecule type" value="Genomic_DNA"/>
</dbReference>
<feature type="repeat" description="TPR" evidence="1">
    <location>
        <begin position="94"/>
        <end position="127"/>
    </location>
</feature>
<dbReference type="SMART" id="SM00386">
    <property type="entry name" value="HAT"/>
    <property type="match status" value="4"/>
</dbReference>
<sequence length="405" mass="45967">MIRKELSFSIDTKFAGETTDQKEDPLKKSVTVGETVEDDGFSFGSHAMSMIEEDCDENDGAEGGFGPSDYGVVDGWDPSDPLSLRNYAQFLQVGNVILSLNSAVRSRGEFFKAEEYYDRAMMADPNNGQLMCNYAKLVWELYHDKEQALAYFERAVHAAPEDSDILGAYSNFLWEIDEEEEGHSSDTQADDQNGVLWNDMTKDFEEKKRPISPPLHLAMGLGLNMPSTRLVADMKTESTETTGVEEYYRSMLEKNSCDPLFLKDRTEFLNLSKEDLLGAEEYYSRAILDDSTNGQIISQYANLVWQLYQDKERAVAYFNQAIEATPTDSAVLASYAKFLWEIEDDEEDSAESQGDEQRYLSAILENPRNGQIMSEYASLVWRLHGDKKRANTYFKQAIQANPEDR</sequence>
<proteinExistence type="predicted"/>
<protein>
    <recommendedName>
        <fullName evidence="4">Tetratricopeptide repeat-like superfamily protein</fullName>
    </recommendedName>
</protein>
<evidence type="ECO:0008006" key="4">
    <source>
        <dbReference type="Google" id="ProtNLM"/>
    </source>
</evidence>
<keyword evidence="1" id="KW-0802">TPR repeat</keyword>
<organism evidence="2 3">
    <name type="scientific">Dorcoceras hygrometricum</name>
    <dbReference type="NCBI Taxonomy" id="472368"/>
    <lineage>
        <taxon>Eukaryota</taxon>
        <taxon>Viridiplantae</taxon>
        <taxon>Streptophyta</taxon>
        <taxon>Embryophyta</taxon>
        <taxon>Tracheophyta</taxon>
        <taxon>Spermatophyta</taxon>
        <taxon>Magnoliopsida</taxon>
        <taxon>eudicotyledons</taxon>
        <taxon>Gunneridae</taxon>
        <taxon>Pentapetalae</taxon>
        <taxon>asterids</taxon>
        <taxon>lamiids</taxon>
        <taxon>Lamiales</taxon>
        <taxon>Gesneriaceae</taxon>
        <taxon>Didymocarpoideae</taxon>
        <taxon>Trichosporeae</taxon>
        <taxon>Loxocarpinae</taxon>
        <taxon>Dorcoceras</taxon>
    </lineage>
</organism>
<evidence type="ECO:0000313" key="3">
    <source>
        <dbReference type="Proteomes" id="UP000250235"/>
    </source>
</evidence>
<dbReference type="OrthoDB" id="1919713at2759"/>
<dbReference type="InterPro" id="IPR019734">
    <property type="entry name" value="TPR_rpt"/>
</dbReference>
<dbReference type="AlphaFoldDB" id="A0A2Z7CPR6"/>